<dbReference type="Proteomes" id="UP000646827">
    <property type="component" value="Unassembled WGS sequence"/>
</dbReference>
<evidence type="ECO:0000313" key="2">
    <source>
        <dbReference type="Proteomes" id="UP000646827"/>
    </source>
</evidence>
<keyword evidence="2" id="KW-1185">Reference proteome</keyword>
<evidence type="ECO:0000313" key="1">
    <source>
        <dbReference type="EMBL" id="KAG2216139.1"/>
    </source>
</evidence>
<dbReference type="EMBL" id="JAEPRB010000450">
    <property type="protein sequence ID" value="KAG2216139.1"/>
    <property type="molecule type" value="Genomic_DNA"/>
</dbReference>
<name>A0A8H7RS90_9FUNG</name>
<dbReference type="OrthoDB" id="2289902at2759"/>
<reference evidence="1 2" key="1">
    <citation type="submission" date="2020-12" db="EMBL/GenBank/DDBJ databases">
        <title>Metabolic potential, ecology and presence of endohyphal bacteria is reflected in genomic diversity of Mucoromycotina.</title>
        <authorList>
            <person name="Muszewska A."/>
            <person name="Okrasinska A."/>
            <person name="Steczkiewicz K."/>
            <person name="Drgas O."/>
            <person name="Orlowska M."/>
            <person name="Perlinska-Lenart U."/>
            <person name="Aleksandrzak-Piekarczyk T."/>
            <person name="Szatraj K."/>
            <person name="Zielenkiewicz U."/>
            <person name="Pilsyk S."/>
            <person name="Malc E."/>
            <person name="Mieczkowski P."/>
            <person name="Kruszewska J.S."/>
            <person name="Biernat P."/>
            <person name="Pawlowska J."/>
        </authorList>
    </citation>
    <scope>NUCLEOTIDE SEQUENCE [LARGE SCALE GENOMIC DNA]</scope>
    <source>
        <strain evidence="1 2">CBS 142.35</strain>
    </source>
</reference>
<proteinExistence type="predicted"/>
<gene>
    <name evidence="1" type="ORF">INT45_009250</name>
</gene>
<accession>A0A8H7RS90</accession>
<comment type="caution">
    <text evidence="1">The sequence shown here is derived from an EMBL/GenBank/DDBJ whole genome shotgun (WGS) entry which is preliminary data.</text>
</comment>
<dbReference type="AlphaFoldDB" id="A0A8H7RS90"/>
<organism evidence="1 2">
    <name type="scientific">Circinella minor</name>
    <dbReference type="NCBI Taxonomy" id="1195481"/>
    <lineage>
        <taxon>Eukaryota</taxon>
        <taxon>Fungi</taxon>
        <taxon>Fungi incertae sedis</taxon>
        <taxon>Mucoromycota</taxon>
        <taxon>Mucoromycotina</taxon>
        <taxon>Mucoromycetes</taxon>
        <taxon>Mucorales</taxon>
        <taxon>Lichtheimiaceae</taxon>
        <taxon>Circinella</taxon>
    </lineage>
</organism>
<sequence>MSSIEQTNNNLADHFPQFPSGDAEITIRAHYSSIGRYNVKTTTQMGWSLCYVNRWNNGDNVKVAKSCNGAISCTNEVCTLRKNVQLVPISTKLKTDDWCEKSSGQTCHAPLTHIQCSYVAIFTFSGDTCRLTPGHKEGQNVHTHDLFVPKKLSPQQADKLHGMVKNGATPSELQMGMSKRTNNLGNASEIHPDFENIEKLQYERKKILKASPIEQPKMNSLIKDFFKIQEEFPGYITLLWLTKGEMVISFCPPKLKKVLKIHKYPFITDVTFSVFESGYYLCTSVMYCEVLQSHPIVFGAVLDGVTAKHFDFYYQVLFNAYEIVVFPQDPDEENGKNILGFLQDFSQAQHKGFISAYKWQTKNSKEEGLKYHHRKPLGHLGHLGNRILSQRRDSLLW</sequence>
<protein>
    <submittedName>
        <fullName evidence="1">Uncharacterized protein</fullName>
    </submittedName>
</protein>